<dbReference type="Proteomes" id="UP001595710">
    <property type="component" value="Unassembled WGS sequence"/>
</dbReference>
<name>A0ABV7WV71_9GAMM</name>
<protein>
    <submittedName>
        <fullName evidence="1">Uncharacterized protein</fullName>
    </submittedName>
</protein>
<sequence length="96" mass="10734">MNIQITEAVGRTTSLAIVNSRGAVLIPAGFELSEKVIEALIKQGIESVEVLESNENDVIAEIMQKKIDRIEHLFYPYDSLKMNELKTCLINQTLNS</sequence>
<dbReference type="EMBL" id="JBHRYN010000011">
    <property type="protein sequence ID" value="MFC3701800.1"/>
    <property type="molecule type" value="Genomic_DNA"/>
</dbReference>
<evidence type="ECO:0000313" key="2">
    <source>
        <dbReference type="Proteomes" id="UP001595710"/>
    </source>
</evidence>
<accession>A0ABV7WV71</accession>
<gene>
    <name evidence="1" type="ORF">ACFOND_09135</name>
</gene>
<comment type="caution">
    <text evidence="1">The sequence shown here is derived from an EMBL/GenBank/DDBJ whole genome shotgun (WGS) entry which is preliminary data.</text>
</comment>
<keyword evidence="2" id="KW-1185">Reference proteome</keyword>
<evidence type="ECO:0000313" key="1">
    <source>
        <dbReference type="EMBL" id="MFC3701800.1"/>
    </source>
</evidence>
<dbReference type="RefSeq" id="WP_290283190.1">
    <property type="nucleotide sequence ID" value="NZ_JAUFQI010000001.1"/>
</dbReference>
<proteinExistence type="predicted"/>
<reference evidence="2" key="1">
    <citation type="journal article" date="2019" name="Int. J. Syst. Evol. Microbiol.">
        <title>The Global Catalogue of Microorganisms (GCM) 10K type strain sequencing project: providing services to taxonomists for standard genome sequencing and annotation.</title>
        <authorList>
            <consortium name="The Broad Institute Genomics Platform"/>
            <consortium name="The Broad Institute Genome Sequencing Center for Infectious Disease"/>
            <person name="Wu L."/>
            <person name="Ma J."/>
        </authorList>
    </citation>
    <scope>NUCLEOTIDE SEQUENCE [LARGE SCALE GENOMIC DNA]</scope>
    <source>
        <strain evidence="2">CECT 8288</strain>
    </source>
</reference>
<organism evidence="1 2">
    <name type="scientific">Reinekea marina</name>
    <dbReference type="NCBI Taxonomy" id="1310421"/>
    <lineage>
        <taxon>Bacteria</taxon>
        <taxon>Pseudomonadati</taxon>
        <taxon>Pseudomonadota</taxon>
        <taxon>Gammaproteobacteria</taxon>
        <taxon>Oceanospirillales</taxon>
        <taxon>Saccharospirillaceae</taxon>
        <taxon>Reinekea</taxon>
    </lineage>
</organism>